<dbReference type="PROSITE" id="PS01071">
    <property type="entry name" value="GRPE"/>
    <property type="match status" value="1"/>
</dbReference>
<comment type="similarity">
    <text evidence="1 3 5">Belongs to the GrpE family.</text>
</comment>
<organism evidence="7 8">
    <name type="scientific">Candidatus Phytoplasma pruni</name>
    <dbReference type="NCBI Taxonomy" id="479893"/>
    <lineage>
        <taxon>Bacteria</taxon>
        <taxon>Bacillati</taxon>
        <taxon>Mycoplasmatota</taxon>
        <taxon>Mollicutes</taxon>
        <taxon>Acholeplasmatales</taxon>
        <taxon>Acholeplasmataceae</taxon>
        <taxon>Candidatus Phytoplasma</taxon>
        <taxon>16SrIII (X-disease group)</taxon>
    </lineage>
</organism>
<gene>
    <name evidence="3 7" type="primary">grpE</name>
    <name evidence="7" type="ORF">CPX_001617</name>
</gene>
<comment type="caution">
    <text evidence="7">The sequence shown here is derived from an EMBL/GenBank/DDBJ whole genome shotgun (WGS) entry which is preliminary data.</text>
</comment>
<dbReference type="AlphaFoldDB" id="A0A0M1MZS5"/>
<dbReference type="GO" id="GO:0051087">
    <property type="term" value="F:protein-folding chaperone binding"/>
    <property type="evidence" value="ECO:0007669"/>
    <property type="project" value="InterPro"/>
</dbReference>
<proteinExistence type="inferred from homology"/>
<keyword evidence="3" id="KW-0963">Cytoplasm</keyword>
<feature type="compositionally biased region" description="Basic and acidic residues" evidence="6">
    <location>
        <begin position="8"/>
        <end position="46"/>
    </location>
</feature>
<dbReference type="PANTHER" id="PTHR21237:SF23">
    <property type="entry name" value="GRPE PROTEIN HOMOLOG, MITOCHONDRIAL"/>
    <property type="match status" value="1"/>
</dbReference>
<dbReference type="PATRIC" id="fig|479893.3.peg.418"/>
<dbReference type="Proteomes" id="UP000037386">
    <property type="component" value="Unassembled WGS sequence"/>
</dbReference>
<dbReference type="PRINTS" id="PR00773">
    <property type="entry name" value="GRPEPROTEIN"/>
</dbReference>
<dbReference type="GO" id="GO:0000774">
    <property type="term" value="F:adenyl-nucleotide exchange factor activity"/>
    <property type="evidence" value="ECO:0007669"/>
    <property type="project" value="InterPro"/>
</dbReference>
<comment type="function">
    <text evidence="3 4">Participates actively in the response to hyperosmotic and heat shock by preventing the aggregation of stress-denatured proteins, in association with DnaK and GrpE. It is the nucleotide exchange factor for DnaK and may function as a thermosensor. Unfolded proteins bind initially to DnaJ; upon interaction with the DnaJ-bound protein, DnaK hydrolyzes its bound ATP, resulting in the formation of a stable complex. GrpE releases ADP from DnaK; ATP binding to DnaK triggers the release of the substrate protein, thus completing the reaction cycle. Several rounds of ATP-dependent interactions between DnaJ, DnaK and GrpE are required for fully efficient folding.</text>
</comment>
<evidence type="ECO:0000256" key="4">
    <source>
        <dbReference type="RuleBase" id="RU000639"/>
    </source>
</evidence>
<keyword evidence="2 3" id="KW-0143">Chaperone</keyword>
<dbReference type="PANTHER" id="PTHR21237">
    <property type="entry name" value="GRPE PROTEIN"/>
    <property type="match status" value="1"/>
</dbReference>
<dbReference type="STRING" id="479893.CPX_001617"/>
<dbReference type="Pfam" id="PF01025">
    <property type="entry name" value="GrpE"/>
    <property type="match status" value="1"/>
</dbReference>
<dbReference type="InterPro" id="IPR000740">
    <property type="entry name" value="GrpE"/>
</dbReference>
<feature type="region of interest" description="Disordered" evidence="6">
    <location>
        <begin position="1"/>
        <end position="85"/>
    </location>
</feature>
<sequence length="243" mass="28015">MNKNKKTHNNEEKIKKSNHQTEEVKKDQDCGCQDNKKDNASQEESKNNQPEKFSKEDCDGCDKKKDEQSSFNSHDKDNSSSKDEKDLQAELLQLKTELINEKLKSQADLENLKKRLQKEKVADVKYASMNLITDMLVPLEQLGQVLEMPNEDEMLQKFLFGFKMINKQINDVLEKDGVAEIKALGEKFDPKYHHALEKISDEKQPNGVNVAVLQKGFLYKDKIIKPAMVKINEWSENKNGENK</sequence>
<keyword evidence="3 4" id="KW-0346">Stress response</keyword>
<feature type="compositionally biased region" description="Basic and acidic residues" evidence="6">
    <location>
        <begin position="52"/>
        <end position="85"/>
    </location>
</feature>
<dbReference type="SUPFAM" id="SSF51064">
    <property type="entry name" value="Head domain of nucleotide exchange factor GrpE"/>
    <property type="match status" value="1"/>
</dbReference>
<dbReference type="GO" id="GO:0006457">
    <property type="term" value="P:protein folding"/>
    <property type="evidence" value="ECO:0007669"/>
    <property type="project" value="InterPro"/>
</dbReference>
<dbReference type="GO" id="GO:0051082">
    <property type="term" value="F:unfolded protein binding"/>
    <property type="evidence" value="ECO:0007669"/>
    <property type="project" value="TreeGrafter"/>
</dbReference>
<evidence type="ECO:0000256" key="3">
    <source>
        <dbReference type="HAMAP-Rule" id="MF_01151"/>
    </source>
</evidence>
<evidence type="ECO:0000313" key="8">
    <source>
        <dbReference type="Proteomes" id="UP000037386"/>
    </source>
</evidence>
<evidence type="ECO:0000256" key="2">
    <source>
        <dbReference type="ARBA" id="ARBA00023186"/>
    </source>
</evidence>
<reference evidence="8" key="1">
    <citation type="submission" date="2015-05" db="EMBL/GenBank/DDBJ databases">
        <title>Draft genome sequence of 'Candidatus Phytoplasma Pruni' strain CX, a plant pathogenic bacterium.</title>
        <authorList>
            <person name="Lee I.-M."/>
            <person name="Bottner-Parker K.D."/>
            <person name="Shao J."/>
            <person name="Gundersen-Rindal D.E."/>
            <person name="Zhao Y."/>
            <person name="Davis R.E."/>
        </authorList>
    </citation>
    <scope>NUCLEOTIDE SEQUENCE [LARGE SCALE GENOMIC DNA]</scope>
    <source>
        <strain evidence="8">CX</strain>
    </source>
</reference>
<dbReference type="GO" id="GO:0005737">
    <property type="term" value="C:cytoplasm"/>
    <property type="evidence" value="ECO:0007669"/>
    <property type="project" value="UniProtKB-SubCell"/>
</dbReference>
<dbReference type="OrthoDB" id="9812586at2"/>
<dbReference type="Gene3D" id="3.90.20.20">
    <property type="match status" value="1"/>
</dbReference>
<evidence type="ECO:0000256" key="5">
    <source>
        <dbReference type="RuleBase" id="RU004478"/>
    </source>
</evidence>
<comment type="subcellular location">
    <subcellularLocation>
        <location evidence="3">Cytoplasm</location>
    </subcellularLocation>
</comment>
<dbReference type="GO" id="GO:0042803">
    <property type="term" value="F:protein homodimerization activity"/>
    <property type="evidence" value="ECO:0007669"/>
    <property type="project" value="InterPro"/>
</dbReference>
<dbReference type="SUPFAM" id="SSF58014">
    <property type="entry name" value="Coiled-coil domain of nucleotide exchange factor GrpE"/>
    <property type="match status" value="1"/>
</dbReference>
<dbReference type="EMBL" id="LHCF01000009">
    <property type="protein sequence ID" value="KOR75397.1"/>
    <property type="molecule type" value="Genomic_DNA"/>
</dbReference>
<protein>
    <recommendedName>
        <fullName evidence="3 4">Protein GrpE</fullName>
    </recommendedName>
    <alternativeName>
        <fullName evidence="3">HSP-70 cofactor</fullName>
    </alternativeName>
</protein>
<dbReference type="RefSeq" id="WP_053521492.1">
    <property type="nucleotide sequence ID" value="NZ_LHCF01000009.1"/>
</dbReference>
<dbReference type="InterPro" id="IPR009012">
    <property type="entry name" value="GrpE_head"/>
</dbReference>
<comment type="subunit">
    <text evidence="3">Homodimer.</text>
</comment>
<evidence type="ECO:0000256" key="1">
    <source>
        <dbReference type="ARBA" id="ARBA00009054"/>
    </source>
</evidence>
<dbReference type="CDD" id="cd00446">
    <property type="entry name" value="GrpE"/>
    <property type="match status" value="1"/>
</dbReference>
<name>A0A0M1MZS5_9MOLU</name>
<dbReference type="HAMAP" id="MF_01151">
    <property type="entry name" value="GrpE"/>
    <property type="match status" value="1"/>
</dbReference>
<evidence type="ECO:0000256" key="6">
    <source>
        <dbReference type="SAM" id="MobiDB-lite"/>
    </source>
</evidence>
<dbReference type="Gene3D" id="2.30.22.10">
    <property type="entry name" value="Head domain of nucleotide exchange factor GrpE"/>
    <property type="match status" value="1"/>
</dbReference>
<evidence type="ECO:0000313" key="7">
    <source>
        <dbReference type="EMBL" id="KOR75397.1"/>
    </source>
</evidence>
<dbReference type="InterPro" id="IPR013805">
    <property type="entry name" value="GrpE_CC"/>
</dbReference>
<accession>A0A0M1MZS5</accession>